<dbReference type="Proteomes" id="UP000798602">
    <property type="component" value="Unassembled WGS sequence"/>
</dbReference>
<evidence type="ECO:0000313" key="2">
    <source>
        <dbReference type="Proteomes" id="UP000798602"/>
    </source>
</evidence>
<reference evidence="2" key="1">
    <citation type="submission" date="2020-01" db="EMBL/GenBank/DDBJ databases">
        <title>Sphingomonas sp. strain CSW-10.</title>
        <authorList>
            <person name="Chen W.-M."/>
        </authorList>
    </citation>
    <scope>NUCLEOTIDE SEQUENCE [LARGE SCALE GENOMIC DNA]</scope>
    <source>
        <strain evidence="2">NST-5</strain>
    </source>
</reference>
<evidence type="ECO:0008006" key="3">
    <source>
        <dbReference type="Google" id="ProtNLM"/>
    </source>
</evidence>
<accession>A0ABW9ZFT6</accession>
<comment type="caution">
    <text evidence="1">The sequence shown here is derived from an EMBL/GenBank/DDBJ whole genome shotgun (WGS) entry which is preliminary data.</text>
</comment>
<name>A0ABW9ZFT6_9FLAO</name>
<gene>
    <name evidence="1" type="ORF">GV828_10540</name>
</gene>
<dbReference type="Gene3D" id="3.40.50.300">
    <property type="entry name" value="P-loop containing nucleotide triphosphate hydrolases"/>
    <property type="match status" value="1"/>
</dbReference>
<protein>
    <recommendedName>
        <fullName evidence="3">Type I restriction enzyme R protein N-terminal domain-containing protein</fullName>
    </recommendedName>
</protein>
<dbReference type="RefSeq" id="WP_166537463.1">
    <property type="nucleotide sequence ID" value="NZ_JAABLM010000012.1"/>
</dbReference>
<proteinExistence type="predicted"/>
<dbReference type="SUPFAM" id="SSF52540">
    <property type="entry name" value="P-loop containing nucleoside triphosphate hydrolases"/>
    <property type="match status" value="1"/>
</dbReference>
<organism evidence="1 2">
    <name type="scientific">Flavobacterium ichthyis</name>
    <dbReference type="NCBI Taxonomy" id="2698827"/>
    <lineage>
        <taxon>Bacteria</taxon>
        <taxon>Pseudomonadati</taxon>
        <taxon>Bacteroidota</taxon>
        <taxon>Flavobacteriia</taxon>
        <taxon>Flavobacteriales</taxon>
        <taxon>Flavobacteriaceae</taxon>
        <taxon>Flavobacterium</taxon>
    </lineage>
</organism>
<dbReference type="EMBL" id="JAABLM010000012">
    <property type="protein sequence ID" value="NBL65638.1"/>
    <property type="molecule type" value="Genomic_DNA"/>
</dbReference>
<keyword evidence="2" id="KW-1185">Reference proteome</keyword>
<sequence>MVINEATLQARLDRVLATVFPTFKEVKVEHQKSFSIKFGHHNVDVDLKEPSNYPSRAIFDILLTIEGKNIILLELKREELTLMEEDVLQGISYARLVHPMPPLTLISNGLDNQFYNTYTKEKIETTSVDFDFIHKLTNNSFSLATNDFKNAVNLLLNREPELFSKVINQITETKFGRMLGDLDDFTKSISPDFLIERQSIAKVLSHFSKGSALVGIIGSAFSGKTNLLYQFFLKVKSNKDFLLYLDCSDHNYSIFQQLANHFTQNAKISISKDKIREWLINSLTDLPEGKFYLLLDNFNNDIPEAIKSEIIELIDIFKGVNHHTLYTIDEFNYKRVAYVENRQYKTIIGELSQLIQLDELNDDEYNATNQLLFDEYRIAIEHGGHYTPEYREPRILRHLISLYREEGEVDKEKFTKIDAVPNVNLLYAFSSNKTYTKQIKDLYNKIVFCFFAEEELRKSNADLSMMASGSGAITTNTFKRFFSDDFETLVKSSVVVFRDIRNGMTVIYPKFQELVATHSIPLISNLLIQENSKGKSHEELCKLLIDTVTPIPYCDIVATGVLMEIAKRNEVDLFSELIQQLLKIPPRFEKVEGGTKVLMYSEGIGHIQINFEDDMDEGGFVADFLPYAILSQIASYPLGLVDNEEYSLYAFHLYLMYEVGSSKEFLRRADVRSWKNMKSLESFDWEGVGHLISGHEGIIEPIVQSILKCFLSIPEEIVKLYERGFKENNINLLYRIYLALRTMINYTDSKLAKIAEDYVERFNEYFNSFMAEFLSKDVEDPDEREKLRYKLLKLKTKDQNNE</sequence>
<evidence type="ECO:0000313" key="1">
    <source>
        <dbReference type="EMBL" id="NBL65638.1"/>
    </source>
</evidence>
<dbReference type="InterPro" id="IPR027417">
    <property type="entry name" value="P-loop_NTPase"/>
</dbReference>